<gene>
    <name evidence="2" type="ORF">SAMN06265338_1197</name>
</gene>
<feature type="region of interest" description="Disordered" evidence="1">
    <location>
        <begin position="368"/>
        <end position="413"/>
    </location>
</feature>
<accession>A0A212SAA6</accession>
<evidence type="ECO:0000313" key="2">
    <source>
        <dbReference type="EMBL" id="SNB82233.1"/>
    </source>
</evidence>
<feature type="compositionally biased region" description="Pro residues" evidence="1">
    <location>
        <begin position="388"/>
        <end position="397"/>
    </location>
</feature>
<dbReference type="OrthoDB" id="7182023at2"/>
<reference evidence="3" key="1">
    <citation type="submission" date="2017-06" db="EMBL/GenBank/DDBJ databases">
        <authorList>
            <person name="Varghese N."/>
            <person name="Submissions S."/>
        </authorList>
    </citation>
    <scope>NUCLEOTIDE SEQUENCE [LARGE SCALE GENOMIC DNA]</scope>
    <source>
        <strain evidence="3">DSM 137</strain>
    </source>
</reference>
<feature type="region of interest" description="Disordered" evidence="1">
    <location>
        <begin position="294"/>
        <end position="337"/>
    </location>
</feature>
<keyword evidence="3" id="KW-1185">Reference proteome</keyword>
<feature type="compositionally biased region" description="Low complexity" evidence="1">
    <location>
        <begin position="398"/>
        <end position="408"/>
    </location>
</feature>
<evidence type="ECO:0000313" key="3">
    <source>
        <dbReference type="Proteomes" id="UP000198418"/>
    </source>
</evidence>
<organism evidence="2 3">
    <name type="scientific">Rhodoblastus acidophilus</name>
    <name type="common">Rhodopseudomonas acidophila</name>
    <dbReference type="NCBI Taxonomy" id="1074"/>
    <lineage>
        <taxon>Bacteria</taxon>
        <taxon>Pseudomonadati</taxon>
        <taxon>Pseudomonadota</taxon>
        <taxon>Alphaproteobacteria</taxon>
        <taxon>Hyphomicrobiales</taxon>
        <taxon>Rhodoblastaceae</taxon>
        <taxon>Rhodoblastus</taxon>
    </lineage>
</organism>
<evidence type="ECO:0000256" key="1">
    <source>
        <dbReference type="SAM" id="MobiDB-lite"/>
    </source>
</evidence>
<feature type="compositionally biased region" description="Polar residues" evidence="1">
    <location>
        <begin position="294"/>
        <end position="312"/>
    </location>
</feature>
<protein>
    <submittedName>
        <fullName evidence="2">Uncharacterized protein</fullName>
    </submittedName>
</protein>
<proteinExistence type="predicted"/>
<dbReference type="AlphaFoldDB" id="A0A212SAA6"/>
<dbReference type="EMBL" id="FYDG01000019">
    <property type="protein sequence ID" value="SNB82233.1"/>
    <property type="molecule type" value="Genomic_DNA"/>
</dbReference>
<sequence length="492" mass="50640">MSFTVVPFFRPAPRPRDWNNQELAEFYRVEASMIRGGMSVVTDRGLSDEGDPWFVFCRADNEEIIVHFARIDGEYVVASPAFDECVRGNDFRPLIESLIERHPIVIARPKDGARLSIHPAALLVALVTTCFFKLGQTDAVAAEAKVAKVAPPSAAAPAPADARDGGATILNGREATAVLTAIAAAVTWAQPALAETSFDAPWLGAASGAALGGDAHIGLSGIETVDLESASSAPHHTLALSTASADAWTEAGAQNPFQASLHAASAHSSNLRLMSPVKLDADGPVNAETMALSHNSSAATASTLNPHSSVVTTPAPLAGEPVAPASDVSSANASSTPASSANQEIASLLGASAQSHLVTTLSADEQQLVTSAPSPATSVVVTSEAAPPTSPPPPPAAPESAHAPADATQAPKPAVPATATLTDVNQAILHFTALHPDFQITRLASEIIIFDSHLTVSNAASATQEFFTFQDGSSIFLIGLPAAPAHGEASWL</sequence>
<dbReference type="Proteomes" id="UP000198418">
    <property type="component" value="Unassembled WGS sequence"/>
</dbReference>
<dbReference type="RefSeq" id="WP_088522331.1">
    <property type="nucleotide sequence ID" value="NZ_FYDG01000019.1"/>
</dbReference>
<name>A0A212SAA6_RHOAC</name>
<feature type="compositionally biased region" description="Polar residues" evidence="1">
    <location>
        <begin position="368"/>
        <end position="381"/>
    </location>
</feature>